<keyword evidence="4" id="KW-0325">Glycoprotein</keyword>
<keyword evidence="5" id="KW-0393">Immunoglobulin domain</keyword>
<feature type="domain" description="Ig-like" evidence="6">
    <location>
        <begin position="351"/>
        <end position="443"/>
    </location>
</feature>
<proteinExistence type="predicted"/>
<dbReference type="InterPro" id="IPR003599">
    <property type="entry name" value="Ig_sub"/>
</dbReference>
<gene>
    <name evidence="8" type="ORF">MAR_021219</name>
</gene>
<dbReference type="InterPro" id="IPR036179">
    <property type="entry name" value="Ig-like_dom_sf"/>
</dbReference>
<evidence type="ECO:0000313" key="9">
    <source>
        <dbReference type="Proteomes" id="UP001164746"/>
    </source>
</evidence>
<feature type="domain" description="Ig-like" evidence="6">
    <location>
        <begin position="538"/>
        <end position="621"/>
    </location>
</feature>
<dbReference type="Proteomes" id="UP001164746">
    <property type="component" value="Chromosome 5"/>
</dbReference>
<dbReference type="InterPro" id="IPR003598">
    <property type="entry name" value="Ig_sub2"/>
</dbReference>
<dbReference type="PANTHER" id="PTHR11640">
    <property type="entry name" value="NEPHRIN"/>
    <property type="match status" value="1"/>
</dbReference>
<dbReference type="PROSITE" id="PS50853">
    <property type="entry name" value="FN3"/>
    <property type="match status" value="1"/>
</dbReference>
<evidence type="ECO:0000256" key="4">
    <source>
        <dbReference type="ARBA" id="ARBA00023180"/>
    </source>
</evidence>
<evidence type="ECO:0000256" key="1">
    <source>
        <dbReference type="ARBA" id="ARBA00004479"/>
    </source>
</evidence>
<protein>
    <submittedName>
        <fullName evidence="8">HMCN2-like protein</fullName>
    </submittedName>
</protein>
<feature type="domain" description="Ig-like" evidence="6">
    <location>
        <begin position="252"/>
        <end position="349"/>
    </location>
</feature>
<feature type="domain" description="Ig-like" evidence="6">
    <location>
        <begin position="914"/>
        <end position="992"/>
    </location>
</feature>
<dbReference type="InterPro" id="IPR013783">
    <property type="entry name" value="Ig-like_fold"/>
</dbReference>
<keyword evidence="9" id="KW-1185">Reference proteome</keyword>
<name>A0ABY7E7K4_MYAAR</name>
<dbReference type="Gene3D" id="2.60.40.10">
    <property type="entry name" value="Immunoglobulins"/>
    <property type="match status" value="11"/>
</dbReference>
<dbReference type="InterPro" id="IPR013162">
    <property type="entry name" value="CD80_C2-set"/>
</dbReference>
<dbReference type="PANTHER" id="PTHR11640:SF31">
    <property type="entry name" value="IRREGULAR CHIASM C-ROUGHEST PROTEIN-RELATED"/>
    <property type="match status" value="1"/>
</dbReference>
<accession>A0ABY7E7K4</accession>
<feature type="domain" description="Ig-like" evidence="6">
    <location>
        <begin position="733"/>
        <end position="824"/>
    </location>
</feature>
<feature type="domain" description="Ig-like" evidence="6">
    <location>
        <begin position="1018"/>
        <end position="1088"/>
    </location>
</feature>
<dbReference type="EMBL" id="CP111016">
    <property type="protein sequence ID" value="WAR05850.1"/>
    <property type="molecule type" value="Genomic_DNA"/>
</dbReference>
<dbReference type="PROSITE" id="PS50835">
    <property type="entry name" value="IG_LIKE"/>
    <property type="match status" value="9"/>
</dbReference>
<feature type="domain" description="Fibronectin type-III" evidence="7">
    <location>
        <begin position="1200"/>
        <end position="1301"/>
    </location>
</feature>
<dbReference type="Pfam" id="PF13927">
    <property type="entry name" value="Ig_3"/>
    <property type="match status" value="4"/>
</dbReference>
<dbReference type="InterPro" id="IPR051275">
    <property type="entry name" value="Cell_adhesion_signaling"/>
</dbReference>
<dbReference type="SUPFAM" id="SSF48726">
    <property type="entry name" value="Immunoglobulin"/>
    <property type="match status" value="8"/>
</dbReference>
<organism evidence="8 9">
    <name type="scientific">Mya arenaria</name>
    <name type="common">Soft-shell clam</name>
    <dbReference type="NCBI Taxonomy" id="6604"/>
    <lineage>
        <taxon>Eukaryota</taxon>
        <taxon>Metazoa</taxon>
        <taxon>Spiralia</taxon>
        <taxon>Lophotrochozoa</taxon>
        <taxon>Mollusca</taxon>
        <taxon>Bivalvia</taxon>
        <taxon>Autobranchia</taxon>
        <taxon>Heteroconchia</taxon>
        <taxon>Euheterodonta</taxon>
        <taxon>Imparidentia</taxon>
        <taxon>Neoheterodontei</taxon>
        <taxon>Myida</taxon>
        <taxon>Myoidea</taxon>
        <taxon>Myidae</taxon>
        <taxon>Mya</taxon>
    </lineage>
</organism>
<dbReference type="CDD" id="cd00096">
    <property type="entry name" value="Ig"/>
    <property type="match status" value="1"/>
</dbReference>
<dbReference type="CDD" id="cd00063">
    <property type="entry name" value="FN3"/>
    <property type="match status" value="1"/>
</dbReference>
<evidence type="ECO:0000259" key="6">
    <source>
        <dbReference type="PROSITE" id="PS50835"/>
    </source>
</evidence>
<feature type="domain" description="Ig-like" evidence="6">
    <location>
        <begin position="455"/>
        <end position="526"/>
    </location>
</feature>
<dbReference type="InterPro" id="IPR036116">
    <property type="entry name" value="FN3_sf"/>
</dbReference>
<comment type="subcellular location">
    <subcellularLocation>
        <location evidence="1">Membrane</location>
        <topology evidence="1">Single-pass type I membrane protein</topology>
    </subcellularLocation>
</comment>
<dbReference type="SMART" id="SM00060">
    <property type="entry name" value="FN3"/>
    <property type="match status" value="1"/>
</dbReference>
<dbReference type="InterPro" id="IPR007110">
    <property type="entry name" value="Ig-like_dom"/>
</dbReference>
<dbReference type="SMART" id="SM00409">
    <property type="entry name" value="IG"/>
    <property type="match status" value="9"/>
</dbReference>
<reference evidence="8" key="1">
    <citation type="submission" date="2022-11" db="EMBL/GenBank/DDBJ databases">
        <title>Centuries of genome instability and evolution in soft-shell clam transmissible cancer (bioRxiv).</title>
        <authorList>
            <person name="Hart S.F.M."/>
            <person name="Yonemitsu M.A."/>
            <person name="Giersch R.M."/>
            <person name="Beal B.F."/>
            <person name="Arriagada G."/>
            <person name="Davis B.W."/>
            <person name="Ostrander E.A."/>
            <person name="Goff S.P."/>
            <person name="Metzger M.J."/>
        </authorList>
    </citation>
    <scope>NUCLEOTIDE SEQUENCE</scope>
    <source>
        <strain evidence="8">MELC-2E11</strain>
        <tissue evidence="8">Siphon/mantle</tissue>
    </source>
</reference>
<dbReference type="Pfam" id="PF00041">
    <property type="entry name" value="fn3"/>
    <property type="match status" value="1"/>
</dbReference>
<evidence type="ECO:0000256" key="5">
    <source>
        <dbReference type="ARBA" id="ARBA00023319"/>
    </source>
</evidence>
<keyword evidence="3" id="KW-1015">Disulfide bond</keyword>
<dbReference type="InterPro" id="IPR003961">
    <property type="entry name" value="FN3_dom"/>
</dbReference>
<feature type="domain" description="Ig-like" evidence="6">
    <location>
        <begin position="636"/>
        <end position="720"/>
    </location>
</feature>
<evidence type="ECO:0000259" key="7">
    <source>
        <dbReference type="PROSITE" id="PS50853"/>
    </source>
</evidence>
<dbReference type="InterPro" id="IPR013151">
    <property type="entry name" value="Immunoglobulin_dom"/>
</dbReference>
<evidence type="ECO:0000313" key="8">
    <source>
        <dbReference type="EMBL" id="WAR05850.1"/>
    </source>
</evidence>
<evidence type="ECO:0000256" key="3">
    <source>
        <dbReference type="ARBA" id="ARBA00023157"/>
    </source>
</evidence>
<keyword evidence="2" id="KW-0472">Membrane</keyword>
<dbReference type="Pfam" id="PF08205">
    <property type="entry name" value="C2-set_2"/>
    <property type="match status" value="1"/>
</dbReference>
<dbReference type="SUPFAM" id="SSF49265">
    <property type="entry name" value="Fibronectin type III"/>
    <property type="match status" value="1"/>
</dbReference>
<feature type="domain" description="Ig-like" evidence="6">
    <location>
        <begin position="825"/>
        <end position="913"/>
    </location>
</feature>
<sequence length="1322" mass="142906">MMDGGPLYSTHTVPSYYIARKLKVRHVPVHCSAPSQVQNGVAYHPYVYNEQLVFAELGWSVILGGQTFAKELDFGQQFESPWESPDNSHRHTQNFCHWLPKCENQQNLNKNALYLLESLQGPTTTPLLSITLSGNGTSGGFTVQENSSLKLTCSSSTDLSYATFAVRELKLLKIITAVGYGPSGCVMDPQLSYLSCSCVSKREYVCVIRNVTRDMNGNVWFCFPPGGDTNDNSGDKTIVVTIGITAVSMISPAGSSVSVIDNTARQFRCETSAGNPQAIVEWYKDNGTLDRADDTRITTGTETDTRASRTLIVTIGKLTLTVQRNDHEVGVYCRANNGGDWVYSSNEPSTPTVSYNGSEVTSPVRVISGRSMRLTCSSTGNPSPTYTWTYPGGGSFTWPTLTMASVQSTHAGTVTCTARNTLSPTEGSAVDRNPPSSPSCTISGTSISGTATLVEGADRTFTCTSSAYPTPITYTWSTPGRGQVTGASLTLTNVQHTADQGKYTLTATNAMDPTEGNMETGTNNTTFYVDVQYEPSTPNVSYKGFEVSSPLRVKSGRSMTLNCRSTGNPSPAFTWTYSGIGSQEGPNLTLTNVETQHSGNVTCAARNKLSPTGETTEDKIRLTSIILQILYPPSTPACTINATTISTTAVLIEGTDNNITCTSSAYPNLITFTWSTPGRGPVSGASLSLTNVKHPADQGQYNLTVTNTMNPTRENSETGTNNTVFSVDVQFEPSTPIVSYKGSPISSNVRVISGRSMTLNCDSTGNPSPSYKWTYPGGGPDSSPTLTLNNVQTTHNGNATCTALNTLSPTGGSTMVRTRQATVNPPTAPVCAINATNISISAVLLEGSDGTITCTSSAIPPEITYIWSTPGRGSVSGANLSLTKVQHSSDLGNYTLTVTNIMDPTKGNMITVGPKVNLPQTFDILEGTDLNYSCLFTPGNPSQTSFVWTSSDEIRQWNSQIVKISSVKKSDDGMYTCTATNQMTPTGSPAITGNHNKSVVRDFHVTEHIGTFNVTQTEHSNATFTCTVDSNPSASINIQKDGEIRRSVNHSKYLDYTIVKLTCLDAGLYTCDGSNKFNNETPSKKDLRLFVTCTPRRPPGEDIKLNFTARQHENATLHYTVFAYPVPSPSQFVWKRCLSSTKCTNLSNLSTKTEIITIGLSSNLTILNIDKDDYGLYRISIDNGIGEELVEVMYLQPAGPPDSPTDFYVIGESIGETQAILTWAPGLNNGFRQTFKISYGILNGLSNIINVNVSDDELAEKMNYTINKLEPGKQYYVELFASNAEGNSMTVNATFTTLVYIVSKLFSYIFHCILEIQPYVYT</sequence>
<dbReference type="SMART" id="SM00408">
    <property type="entry name" value="IGc2"/>
    <property type="match status" value="8"/>
</dbReference>
<evidence type="ECO:0000256" key="2">
    <source>
        <dbReference type="ARBA" id="ARBA00023136"/>
    </source>
</evidence>
<dbReference type="Pfam" id="PF00047">
    <property type="entry name" value="ig"/>
    <property type="match status" value="1"/>
</dbReference>